<gene>
    <name evidence="1" type="ORF">CC84DRAFT_1161623</name>
</gene>
<dbReference type="OrthoDB" id="3944237at2759"/>
<sequence>MVSGVNLALEKLITYFTKLMLPDDHTPSLYCVATAIRPSVRLSWFKTQWKAHPVWHKAAEKSIRDVYKQYLAAEKLDDGDLDELPEVPRTRKVPGAYASDERRLRTMLVDDHLLTGKKGHKRQKLTSMYLRFTMIVDVYIRKVSRYTVCLVTSCRTLGIVSACNGRTPTGSEHSL</sequence>
<name>A0A177CU42_9PLEO</name>
<organism evidence="1 2">
    <name type="scientific">Paraphaeosphaeria sporulosa</name>
    <dbReference type="NCBI Taxonomy" id="1460663"/>
    <lineage>
        <taxon>Eukaryota</taxon>
        <taxon>Fungi</taxon>
        <taxon>Dikarya</taxon>
        <taxon>Ascomycota</taxon>
        <taxon>Pezizomycotina</taxon>
        <taxon>Dothideomycetes</taxon>
        <taxon>Pleosporomycetidae</taxon>
        <taxon>Pleosporales</taxon>
        <taxon>Massarineae</taxon>
        <taxon>Didymosphaeriaceae</taxon>
        <taxon>Paraphaeosphaeria</taxon>
    </lineage>
</organism>
<dbReference type="RefSeq" id="XP_018041131.1">
    <property type="nucleotide sequence ID" value="XM_018177790.1"/>
</dbReference>
<accession>A0A177CU42</accession>
<proteinExistence type="predicted"/>
<protein>
    <submittedName>
        <fullName evidence="1">Uncharacterized protein</fullName>
    </submittedName>
</protein>
<dbReference type="GeneID" id="28761276"/>
<dbReference type="EMBL" id="KV441549">
    <property type="protein sequence ID" value="OAG10766.1"/>
    <property type="molecule type" value="Genomic_DNA"/>
</dbReference>
<evidence type="ECO:0000313" key="2">
    <source>
        <dbReference type="Proteomes" id="UP000077069"/>
    </source>
</evidence>
<evidence type="ECO:0000313" key="1">
    <source>
        <dbReference type="EMBL" id="OAG10766.1"/>
    </source>
</evidence>
<dbReference type="InParanoid" id="A0A177CU42"/>
<reference evidence="1 2" key="1">
    <citation type="submission" date="2016-05" db="EMBL/GenBank/DDBJ databases">
        <title>Comparative analysis of secretome profiles of manganese(II)-oxidizing ascomycete fungi.</title>
        <authorList>
            <consortium name="DOE Joint Genome Institute"/>
            <person name="Zeiner C.A."/>
            <person name="Purvine S.O."/>
            <person name="Zink E.M."/>
            <person name="Wu S."/>
            <person name="Pasa-Tolic L."/>
            <person name="Chaput D.L."/>
            <person name="Haridas S."/>
            <person name="Grigoriev I.V."/>
            <person name="Santelli C.M."/>
            <person name="Hansel C.M."/>
        </authorList>
    </citation>
    <scope>NUCLEOTIDE SEQUENCE [LARGE SCALE GENOMIC DNA]</scope>
    <source>
        <strain evidence="1 2">AP3s5-JAC2a</strain>
    </source>
</reference>
<dbReference type="Proteomes" id="UP000077069">
    <property type="component" value="Unassembled WGS sequence"/>
</dbReference>
<keyword evidence="2" id="KW-1185">Reference proteome</keyword>
<dbReference type="AlphaFoldDB" id="A0A177CU42"/>